<dbReference type="AlphaFoldDB" id="A0ABD0JI79"/>
<gene>
    <name evidence="1" type="ORF">BaRGS_00034225</name>
</gene>
<organism evidence="1 2">
    <name type="scientific">Batillaria attramentaria</name>
    <dbReference type="NCBI Taxonomy" id="370345"/>
    <lineage>
        <taxon>Eukaryota</taxon>
        <taxon>Metazoa</taxon>
        <taxon>Spiralia</taxon>
        <taxon>Lophotrochozoa</taxon>
        <taxon>Mollusca</taxon>
        <taxon>Gastropoda</taxon>
        <taxon>Caenogastropoda</taxon>
        <taxon>Sorbeoconcha</taxon>
        <taxon>Cerithioidea</taxon>
        <taxon>Batillariidae</taxon>
        <taxon>Batillaria</taxon>
    </lineage>
</organism>
<reference evidence="1 2" key="1">
    <citation type="journal article" date="2023" name="Sci. Data">
        <title>Genome assembly of the Korean intertidal mud-creeper Batillaria attramentaria.</title>
        <authorList>
            <person name="Patra A.K."/>
            <person name="Ho P.T."/>
            <person name="Jun S."/>
            <person name="Lee S.J."/>
            <person name="Kim Y."/>
            <person name="Won Y.J."/>
        </authorList>
    </citation>
    <scope>NUCLEOTIDE SEQUENCE [LARGE SCALE GENOMIC DNA]</scope>
    <source>
        <strain evidence="1">Wonlab-2016</strain>
    </source>
</reference>
<accession>A0ABD0JI79</accession>
<comment type="caution">
    <text evidence="1">The sequence shown here is derived from an EMBL/GenBank/DDBJ whole genome shotgun (WGS) entry which is preliminary data.</text>
</comment>
<name>A0ABD0JI79_9CAEN</name>
<dbReference type="EMBL" id="JACVVK020000434">
    <property type="protein sequence ID" value="KAK7474531.1"/>
    <property type="molecule type" value="Genomic_DNA"/>
</dbReference>
<sequence>MSAARNVHADVLSLLHDIKSDLVGRQGPSASQPFLLSEQSNAKYVLTIACVRVSVPQWLGKHGSCVHTE</sequence>
<protein>
    <submittedName>
        <fullName evidence="1">Uncharacterized protein</fullName>
    </submittedName>
</protein>
<dbReference type="Proteomes" id="UP001519460">
    <property type="component" value="Unassembled WGS sequence"/>
</dbReference>
<evidence type="ECO:0000313" key="2">
    <source>
        <dbReference type="Proteomes" id="UP001519460"/>
    </source>
</evidence>
<keyword evidence="2" id="KW-1185">Reference proteome</keyword>
<evidence type="ECO:0000313" key="1">
    <source>
        <dbReference type="EMBL" id="KAK7474531.1"/>
    </source>
</evidence>
<proteinExistence type="predicted"/>
<feature type="non-terminal residue" evidence="1">
    <location>
        <position position="69"/>
    </location>
</feature>